<dbReference type="AlphaFoldDB" id="A0A0F9Y8Q9"/>
<proteinExistence type="predicted"/>
<reference evidence="2" key="1">
    <citation type="journal article" date="2015" name="Nature">
        <title>Complex archaea that bridge the gap between prokaryotes and eukaryotes.</title>
        <authorList>
            <person name="Spang A."/>
            <person name="Saw J.H."/>
            <person name="Jorgensen S.L."/>
            <person name="Zaremba-Niedzwiedzka K."/>
            <person name="Martijn J."/>
            <person name="Lind A.E."/>
            <person name="van Eijk R."/>
            <person name="Schleper C."/>
            <person name="Guy L."/>
            <person name="Ettema T.J."/>
        </authorList>
    </citation>
    <scope>NUCLEOTIDE SEQUENCE</scope>
</reference>
<accession>A0A0F9Y8Q9</accession>
<comment type="caution">
    <text evidence="2">The sequence shown here is derived from an EMBL/GenBank/DDBJ whole genome shotgun (WGS) entry which is preliminary data.</text>
</comment>
<gene>
    <name evidence="2" type="ORF">LCGC14_0042800</name>
</gene>
<dbReference type="EMBL" id="LAZR01000009">
    <property type="protein sequence ID" value="KKO08342.1"/>
    <property type="molecule type" value="Genomic_DNA"/>
</dbReference>
<evidence type="ECO:0000313" key="2">
    <source>
        <dbReference type="EMBL" id="KKO08342.1"/>
    </source>
</evidence>
<sequence length="42" mass="4450">MSAHRTSTSSQGLASRQLWSGPRLGAELDGLPGRFEVPLSVP</sequence>
<organism evidence="2">
    <name type="scientific">marine sediment metagenome</name>
    <dbReference type="NCBI Taxonomy" id="412755"/>
    <lineage>
        <taxon>unclassified sequences</taxon>
        <taxon>metagenomes</taxon>
        <taxon>ecological metagenomes</taxon>
    </lineage>
</organism>
<feature type="compositionally biased region" description="Polar residues" evidence="1">
    <location>
        <begin position="1"/>
        <end position="18"/>
    </location>
</feature>
<name>A0A0F9Y8Q9_9ZZZZ</name>
<protein>
    <submittedName>
        <fullName evidence="2">Uncharacterized protein</fullName>
    </submittedName>
</protein>
<feature type="region of interest" description="Disordered" evidence="1">
    <location>
        <begin position="1"/>
        <end position="21"/>
    </location>
</feature>
<evidence type="ECO:0000256" key="1">
    <source>
        <dbReference type="SAM" id="MobiDB-lite"/>
    </source>
</evidence>